<accession>A0A6L8VDA9</accession>
<dbReference type="AlphaFoldDB" id="A0A6L8VDA9"/>
<evidence type="ECO:0000259" key="7">
    <source>
        <dbReference type="PROSITE" id="PS50850"/>
    </source>
</evidence>
<keyword evidence="9" id="KW-1185">Reference proteome</keyword>
<feature type="transmembrane region" description="Helical" evidence="6">
    <location>
        <begin position="12"/>
        <end position="34"/>
    </location>
</feature>
<feature type="transmembrane region" description="Helical" evidence="6">
    <location>
        <begin position="365"/>
        <end position="389"/>
    </location>
</feature>
<evidence type="ECO:0000256" key="2">
    <source>
        <dbReference type="ARBA" id="ARBA00022475"/>
    </source>
</evidence>
<keyword evidence="2" id="KW-1003">Cell membrane</keyword>
<evidence type="ECO:0000256" key="5">
    <source>
        <dbReference type="ARBA" id="ARBA00023136"/>
    </source>
</evidence>
<feature type="transmembrane region" description="Helical" evidence="6">
    <location>
        <begin position="174"/>
        <end position="195"/>
    </location>
</feature>
<dbReference type="InterPro" id="IPR050189">
    <property type="entry name" value="MFS_Efflux_Transporters"/>
</dbReference>
<dbReference type="Gene3D" id="1.20.1250.20">
    <property type="entry name" value="MFS general substrate transporter like domains"/>
    <property type="match status" value="1"/>
</dbReference>
<dbReference type="InterPro" id="IPR011701">
    <property type="entry name" value="MFS"/>
</dbReference>
<comment type="subcellular location">
    <subcellularLocation>
        <location evidence="1">Cell membrane</location>
        <topology evidence="1">Multi-pass membrane protein</topology>
    </subcellularLocation>
</comment>
<dbReference type="PROSITE" id="PS50850">
    <property type="entry name" value="MFS"/>
    <property type="match status" value="1"/>
</dbReference>
<dbReference type="CDD" id="cd17473">
    <property type="entry name" value="MFS_arabinose_efflux_permease_like"/>
    <property type="match status" value="1"/>
</dbReference>
<gene>
    <name evidence="8" type="ORF">GS660_04130</name>
</gene>
<evidence type="ECO:0000256" key="3">
    <source>
        <dbReference type="ARBA" id="ARBA00022692"/>
    </source>
</evidence>
<evidence type="ECO:0000313" key="8">
    <source>
        <dbReference type="EMBL" id="MZQ88287.1"/>
    </source>
</evidence>
<organism evidence="8 9">
    <name type="scientific">Frigidibacter albus</name>
    <dbReference type="NCBI Taxonomy" id="1465486"/>
    <lineage>
        <taxon>Bacteria</taxon>
        <taxon>Pseudomonadati</taxon>
        <taxon>Pseudomonadota</taxon>
        <taxon>Alphaproteobacteria</taxon>
        <taxon>Rhodobacterales</taxon>
        <taxon>Paracoccaceae</taxon>
        <taxon>Frigidibacter</taxon>
    </lineage>
</organism>
<evidence type="ECO:0000256" key="4">
    <source>
        <dbReference type="ARBA" id="ARBA00022989"/>
    </source>
</evidence>
<feature type="transmembrane region" description="Helical" evidence="6">
    <location>
        <begin position="84"/>
        <end position="102"/>
    </location>
</feature>
<dbReference type="SUPFAM" id="SSF103473">
    <property type="entry name" value="MFS general substrate transporter"/>
    <property type="match status" value="1"/>
</dbReference>
<name>A0A6L8VDA9_9RHOB</name>
<keyword evidence="3 6" id="KW-0812">Transmembrane</keyword>
<dbReference type="EMBL" id="WWNR01000002">
    <property type="protein sequence ID" value="MZQ88287.1"/>
    <property type="molecule type" value="Genomic_DNA"/>
</dbReference>
<keyword evidence="4 6" id="KW-1133">Transmembrane helix</keyword>
<feature type="transmembrane region" description="Helical" evidence="6">
    <location>
        <begin position="114"/>
        <end position="134"/>
    </location>
</feature>
<dbReference type="OrthoDB" id="9812221at2"/>
<feature type="transmembrane region" description="Helical" evidence="6">
    <location>
        <begin position="54"/>
        <end position="77"/>
    </location>
</feature>
<feature type="transmembrane region" description="Helical" evidence="6">
    <location>
        <begin position="304"/>
        <end position="321"/>
    </location>
</feature>
<dbReference type="PANTHER" id="PTHR43124:SF3">
    <property type="entry name" value="CHLORAMPHENICOL EFFLUX PUMP RV0191"/>
    <property type="match status" value="1"/>
</dbReference>
<dbReference type="Pfam" id="PF07690">
    <property type="entry name" value="MFS_1"/>
    <property type="match status" value="1"/>
</dbReference>
<proteinExistence type="predicted"/>
<feature type="transmembrane region" description="Helical" evidence="6">
    <location>
        <begin position="146"/>
        <end position="168"/>
    </location>
</feature>
<protein>
    <submittedName>
        <fullName evidence="8">MFS transporter</fullName>
    </submittedName>
</protein>
<evidence type="ECO:0000313" key="9">
    <source>
        <dbReference type="Proteomes" id="UP000477083"/>
    </source>
</evidence>
<dbReference type="GO" id="GO:0022857">
    <property type="term" value="F:transmembrane transporter activity"/>
    <property type="evidence" value="ECO:0007669"/>
    <property type="project" value="InterPro"/>
</dbReference>
<feature type="transmembrane region" description="Helical" evidence="6">
    <location>
        <begin position="216"/>
        <end position="234"/>
    </location>
</feature>
<dbReference type="PANTHER" id="PTHR43124">
    <property type="entry name" value="PURINE EFFLUX PUMP PBUE"/>
    <property type="match status" value="1"/>
</dbReference>
<evidence type="ECO:0000256" key="1">
    <source>
        <dbReference type="ARBA" id="ARBA00004651"/>
    </source>
</evidence>
<keyword evidence="5 6" id="KW-0472">Membrane</keyword>
<feature type="transmembrane region" description="Helical" evidence="6">
    <location>
        <begin position="281"/>
        <end position="298"/>
    </location>
</feature>
<feature type="transmembrane region" description="Helical" evidence="6">
    <location>
        <begin position="246"/>
        <end position="269"/>
    </location>
</feature>
<reference evidence="8 9" key="1">
    <citation type="submission" date="2020-01" db="EMBL/GenBank/DDBJ databases">
        <title>Frigidibacter albus SP32T (=CGMCC 1.13995T).</title>
        <authorList>
            <person name="Liao X."/>
        </authorList>
    </citation>
    <scope>NUCLEOTIDE SEQUENCE [LARGE SCALE GENOMIC DNA]</scope>
    <source>
        <strain evidence="8 9">SP32</strain>
    </source>
</reference>
<evidence type="ECO:0000256" key="6">
    <source>
        <dbReference type="SAM" id="Phobius"/>
    </source>
</evidence>
<dbReference type="InterPro" id="IPR020846">
    <property type="entry name" value="MFS_dom"/>
</dbReference>
<dbReference type="InterPro" id="IPR036259">
    <property type="entry name" value="MFS_trans_sf"/>
</dbReference>
<comment type="caution">
    <text evidence="8">The sequence shown here is derived from an EMBL/GenBank/DDBJ whole genome shotgun (WGS) entry which is preliminary data.</text>
</comment>
<dbReference type="GO" id="GO:0005886">
    <property type="term" value="C:plasma membrane"/>
    <property type="evidence" value="ECO:0007669"/>
    <property type="project" value="UniProtKB-SubCell"/>
</dbReference>
<dbReference type="Proteomes" id="UP000477083">
    <property type="component" value="Unassembled WGS sequence"/>
</dbReference>
<feature type="domain" description="Major facilitator superfamily (MFS) profile" evidence="7">
    <location>
        <begin position="16"/>
        <end position="396"/>
    </location>
</feature>
<dbReference type="RefSeq" id="WP_161343692.1">
    <property type="nucleotide sequence ID" value="NZ_BMGW01000002.1"/>
</dbReference>
<sequence length="405" mass="41552">MTTSPLSVPQAPGRLVTVAVLLVASMTIMANATIAPSLPGLKAHFADAEGIETLSALILTLPSLSVILTAGLFGYLADRMDRRLLLAIATGVYAIGGASGLVAETLPQLLMGRLLLGIGVAGSMTLAMAFAADLWQGEARARFMGLQGASMSGGGVVVMLLGGALAALHWRGAFGVYLLALPISALALTALWPYARRAQPAAPVAGERPVGFPWPTFAFVGGLSFLFMATFYVMPTRVPFRLAEIGVTNSLIVGLVMAGVMVTSVPGALMYGKIRRHLSEMAIFAASFGLMGVGLFTVSQSGSLWGVALGGMIAGAGMGPAMPNYSTYLMAKVPPAARGRAAGLLTTSFFAGQFASPLVSAPLVASFGISGAFLALSVALLVIGIALALRAGHEASGRRRAWADV</sequence>
<feature type="transmembrane region" description="Helical" evidence="6">
    <location>
        <begin position="341"/>
        <end position="359"/>
    </location>
</feature>